<dbReference type="InterPro" id="IPR000719">
    <property type="entry name" value="Prot_kinase_dom"/>
</dbReference>
<evidence type="ECO:0000256" key="2">
    <source>
        <dbReference type="ARBA" id="ARBA00022741"/>
    </source>
</evidence>
<evidence type="ECO:0000259" key="7">
    <source>
        <dbReference type="PROSITE" id="PS50011"/>
    </source>
</evidence>
<dbReference type="InterPro" id="IPR045269">
    <property type="entry name" value="Atg1-like"/>
</dbReference>
<evidence type="ECO:0000256" key="6">
    <source>
        <dbReference type="RuleBase" id="RU000304"/>
    </source>
</evidence>
<dbReference type="PROSITE" id="PS00108">
    <property type="entry name" value="PROTEIN_KINASE_ST"/>
    <property type="match status" value="1"/>
</dbReference>
<evidence type="ECO:0000256" key="3">
    <source>
        <dbReference type="ARBA" id="ARBA00022777"/>
    </source>
</evidence>
<dbReference type="GO" id="GO:0042594">
    <property type="term" value="P:response to starvation"/>
    <property type="evidence" value="ECO:0007669"/>
    <property type="project" value="TreeGrafter"/>
</dbReference>
<dbReference type="STRING" id="307972.A0A2G8KRW9"/>
<dbReference type="PANTHER" id="PTHR24348:SF22">
    <property type="entry name" value="NON-SPECIFIC SERINE_THREONINE PROTEIN KINASE"/>
    <property type="match status" value="1"/>
</dbReference>
<dbReference type="SUPFAM" id="SSF56112">
    <property type="entry name" value="Protein kinase-like (PK-like)"/>
    <property type="match status" value="1"/>
</dbReference>
<evidence type="ECO:0000313" key="9">
    <source>
        <dbReference type="Proteomes" id="UP000230750"/>
    </source>
</evidence>
<gene>
    <name evidence="8" type="ORF">BSL78_12392</name>
</gene>
<dbReference type="AlphaFoldDB" id="A0A2G8KRW9"/>
<sequence>MAAYGEPSLVLQEENFEPREKWKKIGEGGFSKVYKAYCYKHNGDVAAKEVTRGDQLKEIQKLVKLSTHTHVVGIKGVYRDHDSNFIIMEYCSYSLSQLRKTLGKNIYLATLPPLYATNLEWVEFLHHNNIIHRDIKPENVMVTDSFVCKPVEKCPKNNLGDVLPSKCIGILTGILHAVVLTNPTLPNRCLPRQHKIANRPSQ</sequence>
<accession>A0A2G8KRW9</accession>
<organism evidence="8 9">
    <name type="scientific">Stichopus japonicus</name>
    <name type="common">Sea cucumber</name>
    <dbReference type="NCBI Taxonomy" id="307972"/>
    <lineage>
        <taxon>Eukaryota</taxon>
        <taxon>Metazoa</taxon>
        <taxon>Echinodermata</taxon>
        <taxon>Eleutherozoa</taxon>
        <taxon>Echinozoa</taxon>
        <taxon>Holothuroidea</taxon>
        <taxon>Aspidochirotacea</taxon>
        <taxon>Aspidochirotida</taxon>
        <taxon>Stichopodidae</taxon>
        <taxon>Apostichopus</taxon>
    </lineage>
</organism>
<dbReference type="InterPro" id="IPR008271">
    <property type="entry name" value="Ser/Thr_kinase_AS"/>
</dbReference>
<evidence type="ECO:0000256" key="4">
    <source>
        <dbReference type="ARBA" id="ARBA00022840"/>
    </source>
</evidence>
<dbReference type="GO" id="GO:0034727">
    <property type="term" value="P:piecemeal microautophagy of the nucleus"/>
    <property type="evidence" value="ECO:0007669"/>
    <property type="project" value="TreeGrafter"/>
</dbReference>
<dbReference type="PANTHER" id="PTHR24348">
    <property type="entry name" value="SERINE/THREONINE-PROTEIN KINASE UNC-51-RELATED"/>
    <property type="match status" value="1"/>
</dbReference>
<dbReference type="EMBL" id="MRZV01000406">
    <property type="protein sequence ID" value="PIK50753.1"/>
    <property type="molecule type" value="Genomic_DNA"/>
</dbReference>
<feature type="binding site" evidence="5">
    <location>
        <position position="48"/>
    </location>
    <ligand>
        <name>ATP</name>
        <dbReference type="ChEBI" id="CHEBI:30616"/>
    </ligand>
</feature>
<dbReference type="PROSITE" id="PS50011">
    <property type="entry name" value="PROTEIN_KINASE_DOM"/>
    <property type="match status" value="1"/>
</dbReference>
<name>A0A2G8KRW9_STIJA</name>
<dbReference type="GO" id="GO:0061709">
    <property type="term" value="P:reticulophagy"/>
    <property type="evidence" value="ECO:0007669"/>
    <property type="project" value="TreeGrafter"/>
</dbReference>
<evidence type="ECO:0000256" key="1">
    <source>
        <dbReference type="ARBA" id="ARBA00022679"/>
    </source>
</evidence>
<dbReference type="Gene3D" id="1.10.510.10">
    <property type="entry name" value="Transferase(Phosphotransferase) domain 1"/>
    <property type="match status" value="1"/>
</dbReference>
<dbReference type="GO" id="GO:0010506">
    <property type="term" value="P:regulation of autophagy"/>
    <property type="evidence" value="ECO:0007669"/>
    <property type="project" value="InterPro"/>
</dbReference>
<keyword evidence="6" id="KW-0723">Serine/threonine-protein kinase</keyword>
<dbReference type="InterPro" id="IPR011009">
    <property type="entry name" value="Kinase-like_dom_sf"/>
</dbReference>
<dbReference type="CDD" id="cd00180">
    <property type="entry name" value="PKc"/>
    <property type="match status" value="1"/>
</dbReference>
<reference evidence="8 9" key="1">
    <citation type="journal article" date="2017" name="PLoS Biol.">
        <title>The sea cucumber genome provides insights into morphological evolution and visceral regeneration.</title>
        <authorList>
            <person name="Zhang X."/>
            <person name="Sun L."/>
            <person name="Yuan J."/>
            <person name="Sun Y."/>
            <person name="Gao Y."/>
            <person name="Zhang L."/>
            <person name="Li S."/>
            <person name="Dai H."/>
            <person name="Hamel J.F."/>
            <person name="Liu C."/>
            <person name="Yu Y."/>
            <person name="Liu S."/>
            <person name="Lin W."/>
            <person name="Guo K."/>
            <person name="Jin S."/>
            <person name="Xu P."/>
            <person name="Storey K.B."/>
            <person name="Huan P."/>
            <person name="Zhang T."/>
            <person name="Zhou Y."/>
            <person name="Zhang J."/>
            <person name="Lin C."/>
            <person name="Li X."/>
            <person name="Xing L."/>
            <person name="Huo D."/>
            <person name="Sun M."/>
            <person name="Wang L."/>
            <person name="Mercier A."/>
            <person name="Li F."/>
            <person name="Yang H."/>
            <person name="Xiang J."/>
        </authorList>
    </citation>
    <scope>NUCLEOTIDE SEQUENCE [LARGE SCALE GENOMIC DNA]</scope>
    <source>
        <strain evidence="8">Shaxun</strain>
        <tissue evidence="8">Muscle</tissue>
    </source>
</reference>
<dbReference type="OrthoDB" id="20524at2759"/>
<dbReference type="Pfam" id="PF00069">
    <property type="entry name" value="Pkinase"/>
    <property type="match status" value="1"/>
</dbReference>
<dbReference type="GO" id="GO:0005776">
    <property type="term" value="C:autophagosome"/>
    <property type="evidence" value="ECO:0007669"/>
    <property type="project" value="TreeGrafter"/>
</dbReference>
<dbReference type="GO" id="GO:0000045">
    <property type="term" value="P:autophagosome assembly"/>
    <property type="evidence" value="ECO:0007669"/>
    <property type="project" value="TreeGrafter"/>
</dbReference>
<feature type="domain" description="Protein kinase" evidence="7">
    <location>
        <begin position="19"/>
        <end position="202"/>
    </location>
</feature>
<proteinExistence type="inferred from homology"/>
<comment type="caution">
    <text evidence="8">The sequence shown here is derived from an EMBL/GenBank/DDBJ whole genome shotgun (WGS) entry which is preliminary data.</text>
</comment>
<keyword evidence="2 5" id="KW-0547">Nucleotide-binding</keyword>
<keyword evidence="3" id="KW-0418">Kinase</keyword>
<dbReference type="InterPro" id="IPR017441">
    <property type="entry name" value="Protein_kinase_ATP_BS"/>
</dbReference>
<dbReference type="GO" id="GO:0005829">
    <property type="term" value="C:cytosol"/>
    <property type="evidence" value="ECO:0007669"/>
    <property type="project" value="TreeGrafter"/>
</dbReference>
<evidence type="ECO:0000313" key="8">
    <source>
        <dbReference type="EMBL" id="PIK50753.1"/>
    </source>
</evidence>
<dbReference type="PROSITE" id="PS00107">
    <property type="entry name" value="PROTEIN_KINASE_ATP"/>
    <property type="match status" value="1"/>
</dbReference>
<dbReference type="SMART" id="SM00220">
    <property type="entry name" value="S_TKc"/>
    <property type="match status" value="1"/>
</dbReference>
<keyword evidence="1" id="KW-0808">Transferase</keyword>
<evidence type="ECO:0000256" key="5">
    <source>
        <dbReference type="PROSITE-ProRule" id="PRU10141"/>
    </source>
</evidence>
<dbReference type="Proteomes" id="UP000230750">
    <property type="component" value="Unassembled WGS sequence"/>
</dbReference>
<dbReference type="GO" id="GO:0005524">
    <property type="term" value="F:ATP binding"/>
    <property type="evidence" value="ECO:0007669"/>
    <property type="project" value="UniProtKB-UniRule"/>
</dbReference>
<feature type="non-terminal residue" evidence="8">
    <location>
        <position position="202"/>
    </location>
</feature>
<dbReference type="GO" id="GO:0000422">
    <property type="term" value="P:autophagy of mitochondrion"/>
    <property type="evidence" value="ECO:0007669"/>
    <property type="project" value="TreeGrafter"/>
</dbReference>
<dbReference type="GO" id="GO:0004674">
    <property type="term" value="F:protein serine/threonine kinase activity"/>
    <property type="evidence" value="ECO:0007669"/>
    <property type="project" value="UniProtKB-KW"/>
</dbReference>
<keyword evidence="4 5" id="KW-0067">ATP-binding</keyword>
<protein>
    <recommendedName>
        <fullName evidence="7">Protein kinase domain-containing protein</fullName>
    </recommendedName>
</protein>
<dbReference type="GO" id="GO:0034045">
    <property type="term" value="C:phagophore assembly site membrane"/>
    <property type="evidence" value="ECO:0007669"/>
    <property type="project" value="TreeGrafter"/>
</dbReference>
<comment type="similarity">
    <text evidence="6">Belongs to the protein kinase superfamily.</text>
</comment>
<keyword evidence="9" id="KW-1185">Reference proteome</keyword>